<keyword evidence="8" id="KW-0460">Magnesium</keyword>
<comment type="catalytic activity">
    <reaction evidence="10">
        <text>(6S)-5,6,7,8-tetrahydrofolyl-(gamma-L-Glu)(n) + L-glutamate + ATP = (6S)-5,6,7,8-tetrahydrofolyl-(gamma-L-Glu)(n+1) + ADP + phosphate + H(+)</text>
        <dbReference type="Rhea" id="RHEA:10580"/>
        <dbReference type="Rhea" id="RHEA-COMP:14738"/>
        <dbReference type="Rhea" id="RHEA-COMP:14740"/>
        <dbReference type="ChEBI" id="CHEBI:15378"/>
        <dbReference type="ChEBI" id="CHEBI:29985"/>
        <dbReference type="ChEBI" id="CHEBI:30616"/>
        <dbReference type="ChEBI" id="CHEBI:43474"/>
        <dbReference type="ChEBI" id="CHEBI:141005"/>
        <dbReference type="ChEBI" id="CHEBI:456216"/>
        <dbReference type="EC" id="6.3.2.17"/>
    </reaction>
</comment>
<evidence type="ECO:0000259" key="12">
    <source>
        <dbReference type="Pfam" id="PF02875"/>
    </source>
</evidence>
<dbReference type="PROSITE" id="PS01012">
    <property type="entry name" value="FOLYLPOLYGLU_SYNT_2"/>
    <property type="match status" value="1"/>
</dbReference>
<dbReference type="GO" id="GO:0005524">
    <property type="term" value="F:ATP binding"/>
    <property type="evidence" value="ECO:0007669"/>
    <property type="project" value="UniProtKB-KW"/>
</dbReference>
<comment type="cofactor">
    <cofactor evidence="1">
        <name>Mg(2+)</name>
        <dbReference type="ChEBI" id="CHEBI:18420"/>
    </cofactor>
</comment>
<evidence type="ECO:0000256" key="11">
    <source>
        <dbReference type="PIRNR" id="PIRNR001563"/>
    </source>
</evidence>
<sequence>MTYAEALKYLEGVSWMGIRPGLERIAELLARLGHPEQTCRFVHVAGTNGKGSTSAMLASILTCAGYKTGLYTSPHLLRVTERMRVDGREMPREGLAMAVEALRDAAEGMAEPCTEFELLTAAAFWWFAHERCDYVVLEVGMGGRLDATNVIGRPDCAVITNIGLDHTGVLGDTVEQIAAEKAGIFKGGPAVSYGQTPSVEAVLREAAGRTGTELHFADFGAIEPLTDGLDGQEFRYRGRGYHIKLLGEHQTKNAAVVIEAARQLGIAEGAIAAGLERAVWPARFELVSREPYFVVDGGHNPQCVATTAAALERYFPERRRVLLMGVLADKDWGEMLETLLPCASQVVCVTPESERALPAQELCRAILERGTPAVPAADMASGVDTAMSLAGADGMVCSVGSLYMSGAVRERLLGEEA</sequence>
<dbReference type="InterPro" id="IPR036565">
    <property type="entry name" value="Mur-like_cat_sf"/>
</dbReference>
<organism evidence="14 15">
    <name type="scientific">Candidatus Scatomorpha pullistercoris</name>
    <dbReference type="NCBI Taxonomy" id="2840929"/>
    <lineage>
        <taxon>Bacteria</taxon>
        <taxon>Bacillati</taxon>
        <taxon>Bacillota</taxon>
        <taxon>Clostridia</taxon>
        <taxon>Eubacteriales</taxon>
        <taxon>Candidatus Scatomorpha</taxon>
    </lineage>
</organism>
<dbReference type="SUPFAM" id="SSF53244">
    <property type="entry name" value="MurD-like peptide ligases, peptide-binding domain"/>
    <property type="match status" value="1"/>
</dbReference>
<keyword evidence="5" id="KW-0479">Metal-binding</keyword>
<dbReference type="SUPFAM" id="SSF53623">
    <property type="entry name" value="MurD-like peptide ligases, catalytic domain"/>
    <property type="match status" value="1"/>
</dbReference>
<keyword evidence="6 11" id="KW-0547">Nucleotide-binding</keyword>
<evidence type="ECO:0000256" key="8">
    <source>
        <dbReference type="ARBA" id="ARBA00022842"/>
    </source>
</evidence>
<accession>A0A9D1KAK9</accession>
<dbReference type="EC" id="6.3.2.17" evidence="3"/>
<evidence type="ECO:0000256" key="6">
    <source>
        <dbReference type="ARBA" id="ARBA00022741"/>
    </source>
</evidence>
<evidence type="ECO:0000313" key="15">
    <source>
        <dbReference type="Proteomes" id="UP000886876"/>
    </source>
</evidence>
<dbReference type="InterPro" id="IPR036615">
    <property type="entry name" value="Mur_ligase_C_dom_sf"/>
</dbReference>
<dbReference type="PANTHER" id="PTHR11136">
    <property type="entry name" value="FOLYLPOLYGLUTAMATE SYNTHASE-RELATED"/>
    <property type="match status" value="1"/>
</dbReference>
<dbReference type="NCBIfam" id="TIGR01499">
    <property type="entry name" value="folC"/>
    <property type="match status" value="1"/>
</dbReference>
<dbReference type="FunFam" id="3.40.1190.10:FF:000011">
    <property type="entry name" value="Folylpolyglutamate synthase/dihydrofolate synthase"/>
    <property type="match status" value="1"/>
</dbReference>
<evidence type="ECO:0000256" key="10">
    <source>
        <dbReference type="ARBA" id="ARBA00047493"/>
    </source>
</evidence>
<evidence type="ECO:0000256" key="3">
    <source>
        <dbReference type="ARBA" id="ARBA00013025"/>
    </source>
</evidence>
<reference evidence="14" key="1">
    <citation type="submission" date="2020-10" db="EMBL/GenBank/DDBJ databases">
        <authorList>
            <person name="Gilroy R."/>
        </authorList>
    </citation>
    <scope>NUCLEOTIDE SEQUENCE</scope>
    <source>
        <strain evidence="14">ChiHecec3B27-6122</strain>
    </source>
</reference>
<keyword evidence="7 11" id="KW-0067">ATP-binding</keyword>
<reference evidence="14" key="2">
    <citation type="journal article" date="2021" name="PeerJ">
        <title>Extensive microbial diversity within the chicken gut microbiome revealed by metagenomics and culture.</title>
        <authorList>
            <person name="Gilroy R."/>
            <person name="Ravi A."/>
            <person name="Getino M."/>
            <person name="Pursley I."/>
            <person name="Horton D.L."/>
            <person name="Alikhan N.F."/>
            <person name="Baker D."/>
            <person name="Gharbi K."/>
            <person name="Hall N."/>
            <person name="Watson M."/>
            <person name="Adriaenssens E.M."/>
            <person name="Foster-Nyarko E."/>
            <person name="Jarju S."/>
            <person name="Secka A."/>
            <person name="Antonio M."/>
            <person name="Oren A."/>
            <person name="Chaudhuri R.R."/>
            <person name="La Ragione R."/>
            <person name="Hildebrand F."/>
            <person name="Pallen M.J."/>
        </authorList>
    </citation>
    <scope>NUCLEOTIDE SEQUENCE</scope>
    <source>
        <strain evidence="14">ChiHecec3B27-6122</strain>
    </source>
</reference>
<keyword evidence="4 11" id="KW-0436">Ligase</keyword>
<comment type="similarity">
    <text evidence="2 11">Belongs to the folylpolyglutamate synthase family.</text>
</comment>
<dbReference type="Pfam" id="PF08245">
    <property type="entry name" value="Mur_ligase_M"/>
    <property type="match status" value="1"/>
</dbReference>
<evidence type="ECO:0000256" key="2">
    <source>
        <dbReference type="ARBA" id="ARBA00008276"/>
    </source>
</evidence>
<comment type="caution">
    <text evidence="14">The sequence shown here is derived from an EMBL/GenBank/DDBJ whole genome shotgun (WGS) entry which is preliminary data.</text>
</comment>
<evidence type="ECO:0000256" key="9">
    <source>
        <dbReference type="ARBA" id="ARBA00030592"/>
    </source>
</evidence>
<evidence type="ECO:0000259" key="13">
    <source>
        <dbReference type="Pfam" id="PF08245"/>
    </source>
</evidence>
<dbReference type="PROSITE" id="PS01011">
    <property type="entry name" value="FOLYLPOLYGLU_SYNT_1"/>
    <property type="match status" value="1"/>
</dbReference>
<dbReference type="InterPro" id="IPR001645">
    <property type="entry name" value="Folylpolyglutamate_synth"/>
</dbReference>
<dbReference type="EMBL" id="DVJS01000261">
    <property type="protein sequence ID" value="HIS98367.1"/>
    <property type="molecule type" value="Genomic_DNA"/>
</dbReference>
<evidence type="ECO:0000313" key="14">
    <source>
        <dbReference type="EMBL" id="HIS98367.1"/>
    </source>
</evidence>
<dbReference type="Pfam" id="PF02875">
    <property type="entry name" value="Mur_ligase_C"/>
    <property type="match status" value="1"/>
</dbReference>
<proteinExistence type="inferred from homology"/>
<evidence type="ECO:0000256" key="4">
    <source>
        <dbReference type="ARBA" id="ARBA00022598"/>
    </source>
</evidence>
<dbReference type="PIRSF" id="PIRSF001563">
    <property type="entry name" value="Folylpolyglu_synth"/>
    <property type="match status" value="1"/>
</dbReference>
<gene>
    <name evidence="14" type="ORF">IAD42_10360</name>
</gene>
<dbReference type="Proteomes" id="UP000886876">
    <property type="component" value="Unassembled WGS sequence"/>
</dbReference>
<protein>
    <recommendedName>
        <fullName evidence="3">tetrahydrofolate synthase</fullName>
        <ecNumber evidence="3">6.3.2.17</ecNumber>
    </recommendedName>
    <alternativeName>
        <fullName evidence="9">Tetrahydrofolylpolyglutamate synthase</fullName>
    </alternativeName>
</protein>
<dbReference type="GO" id="GO:0004326">
    <property type="term" value="F:tetrahydrofolylpolyglutamate synthase activity"/>
    <property type="evidence" value="ECO:0007669"/>
    <property type="project" value="UniProtKB-EC"/>
</dbReference>
<dbReference type="GO" id="GO:0046872">
    <property type="term" value="F:metal ion binding"/>
    <property type="evidence" value="ECO:0007669"/>
    <property type="project" value="UniProtKB-KW"/>
</dbReference>
<dbReference type="GO" id="GO:0005737">
    <property type="term" value="C:cytoplasm"/>
    <property type="evidence" value="ECO:0007669"/>
    <property type="project" value="TreeGrafter"/>
</dbReference>
<dbReference type="InterPro" id="IPR013221">
    <property type="entry name" value="Mur_ligase_cen"/>
</dbReference>
<dbReference type="PANTHER" id="PTHR11136:SF0">
    <property type="entry name" value="DIHYDROFOLATE SYNTHETASE-RELATED"/>
    <property type="match status" value="1"/>
</dbReference>
<dbReference type="Gene3D" id="3.90.190.20">
    <property type="entry name" value="Mur ligase, C-terminal domain"/>
    <property type="match status" value="1"/>
</dbReference>
<dbReference type="InterPro" id="IPR018109">
    <property type="entry name" value="Folylpolyglutamate_synth_CS"/>
</dbReference>
<dbReference type="Gene3D" id="3.40.1190.10">
    <property type="entry name" value="Mur-like, catalytic domain"/>
    <property type="match status" value="1"/>
</dbReference>
<evidence type="ECO:0000256" key="7">
    <source>
        <dbReference type="ARBA" id="ARBA00022840"/>
    </source>
</evidence>
<dbReference type="AlphaFoldDB" id="A0A9D1KAK9"/>
<dbReference type="GO" id="GO:0008841">
    <property type="term" value="F:dihydrofolate synthase activity"/>
    <property type="evidence" value="ECO:0007669"/>
    <property type="project" value="TreeGrafter"/>
</dbReference>
<evidence type="ECO:0000256" key="1">
    <source>
        <dbReference type="ARBA" id="ARBA00001946"/>
    </source>
</evidence>
<feature type="domain" description="Mur ligase central" evidence="13">
    <location>
        <begin position="44"/>
        <end position="260"/>
    </location>
</feature>
<dbReference type="InterPro" id="IPR004101">
    <property type="entry name" value="Mur_ligase_C"/>
</dbReference>
<name>A0A9D1KAK9_9FIRM</name>
<evidence type="ECO:0000256" key="5">
    <source>
        <dbReference type="ARBA" id="ARBA00022723"/>
    </source>
</evidence>
<feature type="domain" description="Mur ligase C-terminal" evidence="12">
    <location>
        <begin position="283"/>
        <end position="401"/>
    </location>
</feature>